<dbReference type="GO" id="GO:0005829">
    <property type="term" value="C:cytosol"/>
    <property type="evidence" value="ECO:0007669"/>
    <property type="project" value="TreeGrafter"/>
</dbReference>
<evidence type="ECO:0000256" key="1">
    <source>
        <dbReference type="SAM" id="MobiDB-lite"/>
    </source>
</evidence>
<sequence>MEETLKDDTSELREVPLPNLLISSLEHIQNTKSKPHMEAGVESLPQNLRGAADSMLDRLASILTRSLLHLWSVEVFDSDEHQKQAFLGLTTVMSKRPLLAYPMALRVICDKEHMLHQRTIALEAIEASAFTLANSPSGTGKEESSQEKRGNSRKWINVSNENKISPEAKRWEIIRARVEARASTRRWSRRRPAPKTSINRFGSVSMSVFAPLLAISLKIASGMRDNLRYSIHNGTAKPFEEGERTGDAHDRILFGSIIRCLGTLLSCAGRSAPGTWAMAQSLLDLLFITRFHPVKEIRRETLVALGKALQAVPPAILHNKMYGELVEVVEWLQDVCKIDPDSECREIATAVAALIQKSLKEAKMSISSRPIIRVGHARSGGILDIAKSGGAGTLALAELKSVTL</sequence>
<protein>
    <recommendedName>
        <fullName evidence="3">Telomere length regulation protein conserved domain-containing protein</fullName>
    </recommendedName>
</protein>
<dbReference type="InterPro" id="IPR016024">
    <property type="entry name" value="ARM-type_fold"/>
</dbReference>
<evidence type="ECO:0000313" key="2">
    <source>
        <dbReference type="EMBL" id="CAD8440421.1"/>
    </source>
</evidence>
<feature type="compositionally biased region" description="Basic and acidic residues" evidence="1">
    <location>
        <begin position="140"/>
        <end position="150"/>
    </location>
</feature>
<dbReference type="PANTHER" id="PTHR15830">
    <property type="entry name" value="TELOMERE LENGTH REGULATION PROTEIN TEL2 FAMILY MEMBER"/>
    <property type="match status" value="1"/>
</dbReference>
<accession>A0A7S0GW16</accession>
<name>A0A7S0GW16_9EUKA</name>
<dbReference type="PANTHER" id="PTHR15830:SF10">
    <property type="entry name" value="TELOMERE LENGTH REGULATION PROTEIN TEL2 HOMOLOG"/>
    <property type="match status" value="1"/>
</dbReference>
<evidence type="ECO:0008006" key="3">
    <source>
        <dbReference type="Google" id="ProtNLM"/>
    </source>
</evidence>
<reference evidence="2" key="1">
    <citation type="submission" date="2021-01" db="EMBL/GenBank/DDBJ databases">
        <authorList>
            <person name="Corre E."/>
            <person name="Pelletier E."/>
            <person name="Niang G."/>
            <person name="Scheremetjew M."/>
            <person name="Finn R."/>
            <person name="Kale V."/>
            <person name="Holt S."/>
            <person name="Cochrane G."/>
            <person name="Meng A."/>
            <person name="Brown T."/>
            <person name="Cohen L."/>
        </authorList>
    </citation>
    <scope>NUCLEOTIDE SEQUENCE</scope>
    <source>
        <strain evidence="2">CCMP2058</strain>
    </source>
</reference>
<dbReference type="SUPFAM" id="SSF48371">
    <property type="entry name" value="ARM repeat"/>
    <property type="match status" value="1"/>
</dbReference>
<dbReference type="InterPro" id="IPR051970">
    <property type="entry name" value="TEL2_Regulation"/>
</dbReference>
<dbReference type="EMBL" id="HBEM01008314">
    <property type="protein sequence ID" value="CAD8440421.1"/>
    <property type="molecule type" value="Transcribed_RNA"/>
</dbReference>
<gene>
    <name evidence="2" type="ORF">LAMO00422_LOCUS5821</name>
</gene>
<organism evidence="2">
    <name type="scientific">Amorphochlora amoebiformis</name>
    <dbReference type="NCBI Taxonomy" id="1561963"/>
    <lineage>
        <taxon>Eukaryota</taxon>
        <taxon>Sar</taxon>
        <taxon>Rhizaria</taxon>
        <taxon>Cercozoa</taxon>
        <taxon>Chlorarachniophyceae</taxon>
        <taxon>Amorphochlora</taxon>
    </lineage>
</organism>
<proteinExistence type="predicted"/>
<dbReference type="GO" id="GO:0051879">
    <property type="term" value="F:Hsp90 protein binding"/>
    <property type="evidence" value="ECO:0007669"/>
    <property type="project" value="TreeGrafter"/>
</dbReference>
<feature type="region of interest" description="Disordered" evidence="1">
    <location>
        <begin position="133"/>
        <end position="157"/>
    </location>
</feature>
<dbReference type="AlphaFoldDB" id="A0A7S0GW16"/>
<dbReference type="GO" id="GO:0042162">
    <property type="term" value="F:telomeric DNA binding"/>
    <property type="evidence" value="ECO:0007669"/>
    <property type="project" value="TreeGrafter"/>
</dbReference>
<dbReference type="GO" id="GO:0051083">
    <property type="term" value="P:'de novo' cotranslational protein folding"/>
    <property type="evidence" value="ECO:0007669"/>
    <property type="project" value="TreeGrafter"/>
</dbReference>